<dbReference type="OrthoDB" id="2503420at2759"/>
<proteinExistence type="predicted"/>
<feature type="chain" id="PRO_5005550342" evidence="2">
    <location>
        <begin position="26"/>
        <end position="196"/>
    </location>
</feature>
<sequence length="196" mass="20712">MLYRPQSSPFLLSILVSLLTATTRAIPINVSGTVNHVAPIDTSTHLPLLEDCHSSLIRRAVGGIPLSGASVGPSGRLDVVRRAVGTVADSACGPVAAIHTVSNLKRRSVAHDASQIFPIFPNAPVVGPIVDEVQVADELHVANILPVLVKRSQRPPVVKPAPKPAPKKVVAPPNPPPRAPGTPDNEKKWGGRQRAW</sequence>
<evidence type="ECO:0000313" key="3">
    <source>
        <dbReference type="EMBL" id="KNF00213.1"/>
    </source>
</evidence>
<dbReference type="AlphaFoldDB" id="A0A0L0VLP9"/>
<feature type="region of interest" description="Disordered" evidence="1">
    <location>
        <begin position="154"/>
        <end position="196"/>
    </location>
</feature>
<evidence type="ECO:0000256" key="1">
    <source>
        <dbReference type="SAM" id="MobiDB-lite"/>
    </source>
</evidence>
<keyword evidence="4" id="KW-1185">Reference proteome</keyword>
<dbReference type="EMBL" id="AJIL01000039">
    <property type="protein sequence ID" value="KNF00213.1"/>
    <property type="molecule type" value="Genomic_DNA"/>
</dbReference>
<reference evidence="4" key="1">
    <citation type="submission" date="2014-03" db="EMBL/GenBank/DDBJ databases">
        <title>The Genome Sequence of Puccinia striiformis f. sp. tritici PST-78.</title>
        <authorList>
            <consortium name="The Broad Institute Genome Sequencing Platform"/>
            <person name="Cuomo C."/>
            <person name="Hulbert S."/>
            <person name="Chen X."/>
            <person name="Walker B."/>
            <person name="Young S.K."/>
            <person name="Zeng Q."/>
            <person name="Gargeya S."/>
            <person name="Fitzgerald M."/>
            <person name="Haas B."/>
            <person name="Abouelleil A."/>
            <person name="Alvarado L."/>
            <person name="Arachchi H.M."/>
            <person name="Berlin A.M."/>
            <person name="Chapman S.B."/>
            <person name="Goldberg J."/>
            <person name="Griggs A."/>
            <person name="Gujja S."/>
            <person name="Hansen M."/>
            <person name="Howarth C."/>
            <person name="Imamovic A."/>
            <person name="Larimer J."/>
            <person name="McCowan C."/>
            <person name="Montmayeur A."/>
            <person name="Murphy C."/>
            <person name="Neiman D."/>
            <person name="Pearson M."/>
            <person name="Priest M."/>
            <person name="Roberts A."/>
            <person name="Saif S."/>
            <person name="Shea T."/>
            <person name="Sisk P."/>
            <person name="Sykes S."/>
            <person name="Wortman J."/>
            <person name="Nusbaum C."/>
            <person name="Birren B."/>
        </authorList>
    </citation>
    <scope>NUCLEOTIDE SEQUENCE [LARGE SCALE GENOMIC DNA]</scope>
    <source>
        <strain evidence="4">race PST-78</strain>
    </source>
</reference>
<keyword evidence="2" id="KW-0732">Signal</keyword>
<comment type="caution">
    <text evidence="3">The sequence shown here is derived from an EMBL/GenBank/DDBJ whole genome shotgun (WGS) entry which is preliminary data.</text>
</comment>
<evidence type="ECO:0000313" key="4">
    <source>
        <dbReference type="Proteomes" id="UP000054564"/>
    </source>
</evidence>
<gene>
    <name evidence="3" type="ORF">PSTG_06627</name>
</gene>
<accession>A0A0L0VLP9</accession>
<organism evidence="3 4">
    <name type="scientific">Puccinia striiformis f. sp. tritici PST-78</name>
    <dbReference type="NCBI Taxonomy" id="1165861"/>
    <lineage>
        <taxon>Eukaryota</taxon>
        <taxon>Fungi</taxon>
        <taxon>Dikarya</taxon>
        <taxon>Basidiomycota</taxon>
        <taxon>Pucciniomycotina</taxon>
        <taxon>Pucciniomycetes</taxon>
        <taxon>Pucciniales</taxon>
        <taxon>Pucciniaceae</taxon>
        <taxon>Puccinia</taxon>
    </lineage>
</organism>
<feature type="signal peptide" evidence="2">
    <location>
        <begin position="1"/>
        <end position="25"/>
    </location>
</feature>
<protein>
    <submittedName>
        <fullName evidence="3">Uncharacterized protein</fullName>
    </submittedName>
</protein>
<evidence type="ECO:0000256" key="2">
    <source>
        <dbReference type="SAM" id="SignalP"/>
    </source>
</evidence>
<dbReference type="Proteomes" id="UP000054564">
    <property type="component" value="Unassembled WGS sequence"/>
</dbReference>
<name>A0A0L0VLP9_9BASI</name>